<reference evidence="1 2" key="1">
    <citation type="journal article" date="2016" name="PeerJ">
        <title>Gall-ID: tools for genotyping gall-causing phytopathogenic bacteria.</title>
        <authorList>
            <person name="Davis E.W.II."/>
            <person name="Weisberg A.J."/>
            <person name="Tabima J.F."/>
            <person name="Grunwald N.J."/>
            <person name="Chang J.H."/>
        </authorList>
    </citation>
    <scope>NUCLEOTIDE SEQUENCE [LARGE SCALE GENOMIC DNA]</scope>
    <source>
        <strain evidence="1 2">N2/73</strain>
    </source>
</reference>
<dbReference type="Proteomes" id="UP000093451">
    <property type="component" value="Unassembled WGS sequence"/>
</dbReference>
<name>A0AB36EBX5_AGRTU</name>
<evidence type="ECO:0000313" key="2">
    <source>
        <dbReference type="Proteomes" id="UP000093451"/>
    </source>
</evidence>
<gene>
    <name evidence="1" type="ORF">A6U91_21155</name>
</gene>
<dbReference type="EMBL" id="LXKT01000029">
    <property type="protein sequence ID" value="OCJ32706.1"/>
    <property type="molecule type" value="Genomic_DNA"/>
</dbReference>
<evidence type="ECO:0000313" key="1">
    <source>
        <dbReference type="EMBL" id="OCJ32706.1"/>
    </source>
</evidence>
<sequence length="77" mass="8814">MRAGPPIRGLPGKTARLCGQEAGRRDGKKLAELRKSVLDERHLTVFSEMRRQRQVLLEIRVIIEQAPEAIDWPVIRT</sequence>
<organism evidence="1 2">
    <name type="scientific">Agrobacterium tumefaciens</name>
    <dbReference type="NCBI Taxonomy" id="358"/>
    <lineage>
        <taxon>Bacteria</taxon>
        <taxon>Pseudomonadati</taxon>
        <taxon>Pseudomonadota</taxon>
        <taxon>Alphaproteobacteria</taxon>
        <taxon>Hyphomicrobiales</taxon>
        <taxon>Rhizobiaceae</taxon>
        <taxon>Rhizobium/Agrobacterium group</taxon>
        <taxon>Agrobacterium</taxon>
        <taxon>Agrobacterium tumefaciens complex</taxon>
    </lineage>
</organism>
<dbReference type="AlphaFoldDB" id="A0AB36EBX5"/>
<protein>
    <submittedName>
        <fullName evidence="1">Uncharacterized protein</fullName>
    </submittedName>
</protein>
<comment type="caution">
    <text evidence="1">The sequence shown here is derived from an EMBL/GenBank/DDBJ whole genome shotgun (WGS) entry which is preliminary data.</text>
</comment>
<proteinExistence type="predicted"/>
<accession>A0AB36EBX5</accession>